<evidence type="ECO:0000256" key="4">
    <source>
        <dbReference type="ARBA" id="ARBA00023136"/>
    </source>
</evidence>
<keyword evidence="2 5" id="KW-0812">Transmembrane</keyword>
<evidence type="ECO:0000256" key="2">
    <source>
        <dbReference type="ARBA" id="ARBA00022692"/>
    </source>
</evidence>
<feature type="transmembrane region" description="Helical" evidence="5">
    <location>
        <begin position="585"/>
        <end position="607"/>
    </location>
</feature>
<proteinExistence type="predicted"/>
<dbReference type="Pfam" id="PF00002">
    <property type="entry name" value="7tm_2"/>
    <property type="match status" value="1"/>
</dbReference>
<feature type="signal peptide" evidence="6">
    <location>
        <begin position="1"/>
        <end position="22"/>
    </location>
</feature>
<dbReference type="Gene3D" id="1.20.1070.10">
    <property type="entry name" value="Rhodopsin 7-helix transmembrane proteins"/>
    <property type="match status" value="1"/>
</dbReference>
<accession>A0A226F2Z9</accession>
<keyword evidence="9" id="KW-1185">Reference proteome</keyword>
<organism evidence="8 9">
    <name type="scientific">Folsomia candida</name>
    <name type="common">Springtail</name>
    <dbReference type="NCBI Taxonomy" id="158441"/>
    <lineage>
        <taxon>Eukaryota</taxon>
        <taxon>Metazoa</taxon>
        <taxon>Ecdysozoa</taxon>
        <taxon>Arthropoda</taxon>
        <taxon>Hexapoda</taxon>
        <taxon>Collembola</taxon>
        <taxon>Entomobryomorpha</taxon>
        <taxon>Isotomoidea</taxon>
        <taxon>Isotomidae</taxon>
        <taxon>Proisotominae</taxon>
        <taxon>Folsomia</taxon>
    </lineage>
</organism>
<dbReference type="GO" id="GO:0004930">
    <property type="term" value="F:G protein-coupled receptor activity"/>
    <property type="evidence" value="ECO:0007669"/>
    <property type="project" value="InterPro"/>
</dbReference>
<evidence type="ECO:0000313" key="8">
    <source>
        <dbReference type="EMBL" id="OXA64153.1"/>
    </source>
</evidence>
<protein>
    <submittedName>
        <fullName evidence="8">Putative G-protein coupled receptor Mth-like 1</fullName>
    </submittedName>
</protein>
<keyword evidence="6" id="KW-0732">Signal</keyword>
<reference evidence="8 9" key="1">
    <citation type="submission" date="2015-12" db="EMBL/GenBank/DDBJ databases">
        <title>The genome of Folsomia candida.</title>
        <authorList>
            <person name="Faddeeva A."/>
            <person name="Derks M.F."/>
            <person name="Anvar Y."/>
            <person name="Smit S."/>
            <person name="Van Straalen N."/>
            <person name="Roelofs D."/>
        </authorList>
    </citation>
    <scope>NUCLEOTIDE SEQUENCE [LARGE SCALE GENOMIC DNA]</scope>
    <source>
        <strain evidence="8 9">VU population</strain>
        <tissue evidence="8">Whole body</tissue>
    </source>
</reference>
<feature type="transmembrane region" description="Helical" evidence="5">
    <location>
        <begin position="398"/>
        <end position="420"/>
    </location>
</feature>
<evidence type="ECO:0000256" key="5">
    <source>
        <dbReference type="SAM" id="Phobius"/>
    </source>
</evidence>
<dbReference type="AlphaFoldDB" id="A0A226F2Z9"/>
<feature type="transmembrane region" description="Helical" evidence="5">
    <location>
        <begin position="541"/>
        <end position="564"/>
    </location>
</feature>
<feature type="transmembrane region" description="Helical" evidence="5">
    <location>
        <begin position="613"/>
        <end position="637"/>
    </location>
</feature>
<dbReference type="SUPFAM" id="SSF81321">
    <property type="entry name" value="Family A G protein-coupled receptor-like"/>
    <property type="match status" value="1"/>
</dbReference>
<feature type="domain" description="G-protein coupled receptors family 2 profile 2" evidence="7">
    <location>
        <begin position="362"/>
        <end position="639"/>
    </location>
</feature>
<dbReference type="InterPro" id="IPR000832">
    <property type="entry name" value="GPCR_2_secretin-like"/>
</dbReference>
<evidence type="ECO:0000313" key="9">
    <source>
        <dbReference type="Proteomes" id="UP000198287"/>
    </source>
</evidence>
<dbReference type="PROSITE" id="PS50261">
    <property type="entry name" value="G_PROTEIN_RECEP_F2_4"/>
    <property type="match status" value="1"/>
</dbReference>
<dbReference type="OrthoDB" id="6134459at2759"/>
<keyword evidence="8" id="KW-0675">Receptor</keyword>
<feature type="transmembrane region" description="Helical" evidence="5">
    <location>
        <begin position="432"/>
        <end position="454"/>
    </location>
</feature>
<comment type="subcellular location">
    <subcellularLocation>
        <location evidence="1">Membrane</location>
        <topology evidence="1">Multi-pass membrane protein</topology>
    </subcellularLocation>
</comment>
<sequence>MYFHFINQLILLLPLFNDNTTSKDTLNSTWWDEGEENLTALWDWDMQMKEDLHILPGNPDIRSEFPVCCDLNSGVKTFQCDSKIVKRNNVISILSQTLTQNSQPGANSTRERFYWNVPECPSSRNKFVILDVKSIENQNRTRFLRNGYFGYNNEFYSPQEYCINGLTGEFVEVKICEPECSKERPCINLCCDPDEIYSFKKRKCLKSNSTLYSPIFYHDMSNKVGEQEGTSLPRPHFTIKFPRTFKYYCQENITQIFPSGNLFADYLSNSTGRKYFPADFHIRKDGVVMYRKDGKAILLSDGHPIFLKENNRKCYTLKTEHYCIDGAVDFGSPLDFSNEEGQTFLVTCSEHLYQPPIIGPLSFLYGNVMIGSSFFSFLTVLVYLTLKEKRNIHGLTVVSYASSMFFMYIFLGLAHLIRYYGSDEVLKSTPCVAIGIASHLFSLSSFLWLTMMNVGHWWTFRKIRPIVRLDYQLQQTKLWNQYLKYSIFGWGIPILSVAVSTVIHFNYETPVEDDCADIALPLPAYGRESCEIKQLSLGVYLYFPASALLLCNLIFFVVTTYSLCKHETTTLVAVKRIQERQHQSIQLFGKLFFTMGVTRIFELITWYESGPLLTWYWAVFDIFNILQAVAIFIIYVCKRDVVRALKNKMPKFIHRPKDSFRFKNENTGYEDTFSKH</sequence>
<evidence type="ECO:0000256" key="3">
    <source>
        <dbReference type="ARBA" id="ARBA00022989"/>
    </source>
</evidence>
<dbReference type="GO" id="GO:0007166">
    <property type="term" value="P:cell surface receptor signaling pathway"/>
    <property type="evidence" value="ECO:0007669"/>
    <property type="project" value="InterPro"/>
</dbReference>
<dbReference type="CDD" id="cd15039">
    <property type="entry name" value="7tmB3_Methuselah-like"/>
    <property type="match status" value="1"/>
</dbReference>
<dbReference type="Proteomes" id="UP000198287">
    <property type="component" value="Unassembled WGS sequence"/>
</dbReference>
<dbReference type="PANTHER" id="PTHR46953">
    <property type="entry name" value="G-PROTEIN COUPLED RECEPTOR MTH-LIKE 1-RELATED"/>
    <property type="match status" value="1"/>
</dbReference>
<dbReference type="InterPro" id="IPR017981">
    <property type="entry name" value="GPCR_2-like_7TM"/>
</dbReference>
<name>A0A226F2Z9_FOLCA</name>
<comment type="caution">
    <text evidence="8">The sequence shown here is derived from an EMBL/GenBank/DDBJ whole genome shotgun (WGS) entry which is preliminary data.</text>
</comment>
<evidence type="ECO:0000259" key="7">
    <source>
        <dbReference type="PROSITE" id="PS50261"/>
    </source>
</evidence>
<gene>
    <name evidence="8" type="ORF">Fcan01_02107</name>
</gene>
<evidence type="ECO:0000256" key="6">
    <source>
        <dbReference type="SAM" id="SignalP"/>
    </source>
</evidence>
<keyword evidence="4 5" id="KW-0472">Membrane</keyword>
<evidence type="ECO:0000256" key="1">
    <source>
        <dbReference type="ARBA" id="ARBA00004141"/>
    </source>
</evidence>
<feature type="transmembrane region" description="Helical" evidence="5">
    <location>
        <begin position="487"/>
        <end position="507"/>
    </location>
</feature>
<feature type="chain" id="PRO_5013053474" evidence="6">
    <location>
        <begin position="23"/>
        <end position="676"/>
    </location>
</feature>
<dbReference type="GO" id="GO:0016020">
    <property type="term" value="C:membrane"/>
    <property type="evidence" value="ECO:0007669"/>
    <property type="project" value="UniProtKB-SubCell"/>
</dbReference>
<dbReference type="PANTHER" id="PTHR46953:SF1">
    <property type="entry name" value="G-PROTEIN COUPLED RECEPTOR MTH-LIKE 1-RELATED"/>
    <property type="match status" value="1"/>
</dbReference>
<keyword evidence="3 5" id="KW-1133">Transmembrane helix</keyword>
<dbReference type="InterPro" id="IPR052808">
    <property type="entry name" value="GPCR_Mth-like"/>
</dbReference>
<dbReference type="EMBL" id="LNIX01000001">
    <property type="protein sequence ID" value="OXA64153.1"/>
    <property type="molecule type" value="Genomic_DNA"/>
</dbReference>
<feature type="transmembrane region" description="Helical" evidence="5">
    <location>
        <begin position="363"/>
        <end position="386"/>
    </location>
</feature>